<dbReference type="Proteomes" id="UP000283523">
    <property type="component" value="Unassembled WGS sequence"/>
</dbReference>
<evidence type="ECO:0000313" key="3">
    <source>
        <dbReference type="Proteomes" id="UP000283523"/>
    </source>
</evidence>
<dbReference type="RefSeq" id="WP_119671580.1">
    <property type="nucleotide sequence ID" value="NZ_QXED01000015.1"/>
</dbReference>
<accession>A0A418LWX3</accession>
<proteinExistence type="predicted"/>
<dbReference type="SUPFAM" id="SSF54427">
    <property type="entry name" value="NTF2-like"/>
    <property type="match status" value="1"/>
</dbReference>
<evidence type="ECO:0000313" key="2">
    <source>
        <dbReference type="EMBL" id="RIV17848.1"/>
    </source>
</evidence>
<dbReference type="Gene3D" id="3.10.450.50">
    <property type="match status" value="1"/>
</dbReference>
<dbReference type="OrthoDB" id="980364at2"/>
<dbReference type="Pfam" id="PF12680">
    <property type="entry name" value="SnoaL_2"/>
    <property type="match status" value="1"/>
</dbReference>
<organism evidence="2 3">
    <name type="scientific">Fibrisoma montanum</name>
    <dbReference type="NCBI Taxonomy" id="2305895"/>
    <lineage>
        <taxon>Bacteria</taxon>
        <taxon>Pseudomonadati</taxon>
        <taxon>Bacteroidota</taxon>
        <taxon>Cytophagia</taxon>
        <taxon>Cytophagales</taxon>
        <taxon>Spirosomataceae</taxon>
        <taxon>Fibrisoma</taxon>
    </lineage>
</organism>
<keyword evidence="3" id="KW-1185">Reference proteome</keyword>
<comment type="caution">
    <text evidence="2">The sequence shown here is derived from an EMBL/GenBank/DDBJ whole genome shotgun (WGS) entry which is preliminary data.</text>
</comment>
<dbReference type="EMBL" id="QXED01000015">
    <property type="protein sequence ID" value="RIV17848.1"/>
    <property type="molecule type" value="Genomic_DNA"/>
</dbReference>
<dbReference type="InterPro" id="IPR037401">
    <property type="entry name" value="SnoaL-like"/>
</dbReference>
<evidence type="ECO:0000259" key="1">
    <source>
        <dbReference type="Pfam" id="PF12680"/>
    </source>
</evidence>
<dbReference type="AlphaFoldDB" id="A0A418LWX3"/>
<dbReference type="InterPro" id="IPR032710">
    <property type="entry name" value="NTF2-like_dom_sf"/>
</dbReference>
<gene>
    <name evidence="2" type="ORF">DYU11_30705</name>
</gene>
<name>A0A418LWX3_9BACT</name>
<sequence length="133" mass="14764">MITSNLRINQLSATAYNQYLAYLQAMDNRDVEGYGRFLADDVTVQFNNDAPMQGGKEAVLQGLGAYWQSFASIEHDLTNIYGTDSNYVLEALNHYVRHDGKAVTVHAVAFTDLNEAGEVKSVRIYQDVSPVLA</sequence>
<protein>
    <submittedName>
        <fullName evidence="2">Nuclear transport factor 2 family protein</fullName>
    </submittedName>
</protein>
<reference evidence="2 3" key="1">
    <citation type="submission" date="2018-08" db="EMBL/GenBank/DDBJ databases">
        <title>Fibrisoma montanum sp. nov., isolated from Danxia mountain soil.</title>
        <authorList>
            <person name="Huang Y."/>
        </authorList>
    </citation>
    <scope>NUCLEOTIDE SEQUENCE [LARGE SCALE GENOMIC DNA]</scope>
    <source>
        <strain evidence="2 3">HYT19</strain>
    </source>
</reference>
<feature type="domain" description="SnoaL-like" evidence="1">
    <location>
        <begin position="21"/>
        <end position="119"/>
    </location>
</feature>